<protein>
    <submittedName>
        <fullName evidence="7">C-type cytochrome</fullName>
    </submittedName>
</protein>
<keyword evidence="8" id="KW-1185">Reference proteome</keyword>
<comment type="caution">
    <text evidence="7">The sequence shown here is derived from an EMBL/GenBank/DDBJ whole genome shotgun (WGS) entry which is preliminary data.</text>
</comment>
<organism evidence="7 8">
    <name type="scientific">Danxiaibacter flavus</name>
    <dbReference type="NCBI Taxonomy" id="3049108"/>
    <lineage>
        <taxon>Bacteria</taxon>
        <taxon>Pseudomonadati</taxon>
        <taxon>Bacteroidota</taxon>
        <taxon>Chitinophagia</taxon>
        <taxon>Chitinophagales</taxon>
        <taxon>Chitinophagaceae</taxon>
        <taxon>Danxiaibacter</taxon>
    </lineage>
</organism>
<evidence type="ECO:0000256" key="5">
    <source>
        <dbReference type="SAM" id="Phobius"/>
    </source>
</evidence>
<dbReference type="RefSeq" id="WP_369330988.1">
    <property type="nucleotide sequence ID" value="NZ_JAULBC010000006.1"/>
</dbReference>
<dbReference type="SUPFAM" id="SSF50952">
    <property type="entry name" value="Soluble quinoprotein glucose dehydrogenase"/>
    <property type="match status" value="1"/>
</dbReference>
<dbReference type="PROSITE" id="PS51257">
    <property type="entry name" value="PROKAR_LIPOPROTEIN"/>
    <property type="match status" value="1"/>
</dbReference>
<keyword evidence="5" id="KW-0812">Transmembrane</keyword>
<feature type="transmembrane region" description="Helical" evidence="5">
    <location>
        <begin position="12"/>
        <end position="30"/>
    </location>
</feature>
<keyword evidence="5" id="KW-1133">Transmembrane helix</keyword>
<dbReference type="Proteomes" id="UP001560573">
    <property type="component" value="Unassembled WGS sequence"/>
</dbReference>
<dbReference type="EMBL" id="JAULBC010000006">
    <property type="protein sequence ID" value="MEX6689582.1"/>
    <property type="molecule type" value="Genomic_DNA"/>
</dbReference>
<proteinExistence type="predicted"/>
<keyword evidence="3 4" id="KW-0408">Iron</keyword>
<name>A0ABV3ZI67_9BACT</name>
<dbReference type="Pfam" id="PF13442">
    <property type="entry name" value="Cytochrome_CBB3"/>
    <property type="match status" value="1"/>
</dbReference>
<sequence>MKQPTIAYCKNLLLLLQNTIVVFLLVLVVSCNPSKEKPSTVWTAPESASLLKSPFTITQDIELKGQQLYMLYCRSCHGRTGRGDGAAGRSLDQKPANFQDQAIKKEPDGALFWKMSTGKGAMPAFKDVLSEEERWSLVSYIKKLTTDEYAERAPQALHPDITIKYVMKTAPNSIRILQNPVTKEIWYTTMEGGVYRINNIESKEPTSQEILSSKDHGITQLQGAVFLGNSIFLCGNVPDKNHQTTAGRMVRVYFKDTAVSQIKVVFNTVNYPANKTIYDHGWNALELSADEKYVYANSGARTDHGEVQDDGGLYPNQRDNILTSKIFRFPVETENLLLTLDTTQARPYIFAEGIRNAYDIAIDGKGNLFAVSNSCDYDMPEDMFWIRQGHHYGFPWMMGGLENPQQFPDWKPDPATDPFINRSSHSWEVRYFHNDPTFPKIPPGLKFTPGVQNLGPDANFYRGHTGKVLDGDQTGATISTFTAHSCPLGLFFDKKKVLPNDLNGDGFVIRYSLGANSSLMAPLEADGADLLHLHLMYDSATDNYFVRTTRIVEGFDQPTDAILIGNDVYVMEYGDNGGNIWKLTFASQNNKENASKK</sequence>
<dbReference type="Gene3D" id="1.10.760.10">
    <property type="entry name" value="Cytochrome c-like domain"/>
    <property type="match status" value="1"/>
</dbReference>
<evidence type="ECO:0000259" key="6">
    <source>
        <dbReference type="PROSITE" id="PS51007"/>
    </source>
</evidence>
<feature type="domain" description="Cytochrome c" evidence="6">
    <location>
        <begin position="60"/>
        <end position="145"/>
    </location>
</feature>
<dbReference type="PANTHER" id="PTHR40394:SF2">
    <property type="entry name" value="QUINOL:CYTOCHROME C OXIDOREDUCTASE MEMBRANE PROTEIN"/>
    <property type="match status" value="1"/>
</dbReference>
<dbReference type="PANTHER" id="PTHR40394">
    <property type="entry name" value="LIPOPROTEIN-RELATED"/>
    <property type="match status" value="1"/>
</dbReference>
<dbReference type="InterPro" id="IPR009056">
    <property type="entry name" value="Cyt_c-like_dom"/>
</dbReference>
<dbReference type="SUPFAM" id="SSF46626">
    <property type="entry name" value="Cytochrome c"/>
    <property type="match status" value="1"/>
</dbReference>
<evidence type="ECO:0000256" key="2">
    <source>
        <dbReference type="ARBA" id="ARBA00022723"/>
    </source>
</evidence>
<dbReference type="PROSITE" id="PS51007">
    <property type="entry name" value="CYTC"/>
    <property type="match status" value="1"/>
</dbReference>
<evidence type="ECO:0000313" key="7">
    <source>
        <dbReference type="EMBL" id="MEX6689582.1"/>
    </source>
</evidence>
<keyword evidence="1 4" id="KW-0349">Heme</keyword>
<evidence type="ECO:0000256" key="3">
    <source>
        <dbReference type="ARBA" id="ARBA00023004"/>
    </source>
</evidence>
<evidence type="ECO:0000256" key="1">
    <source>
        <dbReference type="ARBA" id="ARBA00022617"/>
    </source>
</evidence>
<reference evidence="7 8" key="1">
    <citation type="submission" date="2023-07" db="EMBL/GenBank/DDBJ databases">
        <authorList>
            <person name="Lian W.-H."/>
        </authorList>
    </citation>
    <scope>NUCLEOTIDE SEQUENCE [LARGE SCALE GENOMIC DNA]</scope>
    <source>
        <strain evidence="7 8">SYSU DXS3180</strain>
    </source>
</reference>
<keyword evidence="2 4" id="KW-0479">Metal-binding</keyword>
<dbReference type="InterPro" id="IPR036909">
    <property type="entry name" value="Cyt_c-like_dom_sf"/>
</dbReference>
<accession>A0ABV3ZI67</accession>
<dbReference type="InterPro" id="IPR011041">
    <property type="entry name" value="Quinoprot_gluc/sorb_DH_b-prop"/>
</dbReference>
<keyword evidence="5" id="KW-0472">Membrane</keyword>
<gene>
    <name evidence="7" type="ORF">QTN47_18910</name>
</gene>
<evidence type="ECO:0000256" key="4">
    <source>
        <dbReference type="PROSITE-ProRule" id="PRU00433"/>
    </source>
</evidence>
<dbReference type="InterPro" id="IPR011042">
    <property type="entry name" value="6-blade_b-propeller_TolB-like"/>
</dbReference>
<evidence type="ECO:0000313" key="8">
    <source>
        <dbReference type="Proteomes" id="UP001560573"/>
    </source>
</evidence>
<dbReference type="Gene3D" id="2.120.10.30">
    <property type="entry name" value="TolB, C-terminal domain"/>
    <property type="match status" value="1"/>
</dbReference>